<organism evidence="1 2">
    <name type="scientific">Arenibacter palladensis</name>
    <dbReference type="NCBI Taxonomy" id="237373"/>
    <lineage>
        <taxon>Bacteria</taxon>
        <taxon>Pseudomonadati</taxon>
        <taxon>Bacteroidota</taxon>
        <taxon>Flavobacteriia</taxon>
        <taxon>Flavobacteriales</taxon>
        <taxon>Flavobacteriaceae</taxon>
        <taxon>Arenibacter</taxon>
    </lineage>
</organism>
<keyword evidence="2" id="KW-1185">Reference proteome</keyword>
<dbReference type="EMBL" id="FQUX01000002">
    <property type="protein sequence ID" value="SHF10151.1"/>
    <property type="molecule type" value="Genomic_DNA"/>
</dbReference>
<gene>
    <name evidence="1" type="ORF">SAMN03080594_102604</name>
</gene>
<protein>
    <submittedName>
        <fullName evidence="1">Uncharacterized protein</fullName>
    </submittedName>
</protein>
<proteinExistence type="predicted"/>
<dbReference type="AlphaFoldDB" id="A0A1M4YWH2"/>
<dbReference type="Proteomes" id="UP000184406">
    <property type="component" value="Unassembled WGS sequence"/>
</dbReference>
<accession>A0A1M4YWH2</accession>
<evidence type="ECO:0000313" key="1">
    <source>
        <dbReference type="EMBL" id="SHF10151.1"/>
    </source>
</evidence>
<reference evidence="2" key="1">
    <citation type="submission" date="2016-11" db="EMBL/GenBank/DDBJ databases">
        <authorList>
            <person name="Varghese N."/>
            <person name="Submissions S."/>
        </authorList>
    </citation>
    <scope>NUCLEOTIDE SEQUENCE [LARGE SCALE GENOMIC DNA]</scope>
    <source>
        <strain evidence="2">DSM 17539</strain>
    </source>
</reference>
<name>A0A1M4YWH2_9FLAO</name>
<sequence length="48" mass="5307">MEGLKDLLFFERDGSWAKLLSSSLIFFFLKAFLSKGSDAHEGGSRGPI</sequence>
<evidence type="ECO:0000313" key="2">
    <source>
        <dbReference type="Proteomes" id="UP000184406"/>
    </source>
</evidence>